<evidence type="ECO:0000313" key="2">
    <source>
        <dbReference type="Proteomes" id="UP000198287"/>
    </source>
</evidence>
<evidence type="ECO:0000313" key="1">
    <source>
        <dbReference type="EMBL" id="OXA49164.1"/>
    </source>
</evidence>
<gene>
    <name evidence="1" type="ORF">Fcan01_15623</name>
</gene>
<dbReference type="Proteomes" id="UP000198287">
    <property type="component" value="Unassembled WGS sequence"/>
</dbReference>
<dbReference type="AlphaFoldDB" id="A0A226DWH3"/>
<dbReference type="EMBL" id="LNIX01000010">
    <property type="protein sequence ID" value="OXA49164.1"/>
    <property type="molecule type" value="Genomic_DNA"/>
</dbReference>
<keyword evidence="2" id="KW-1185">Reference proteome</keyword>
<accession>A0A226DWH3</accession>
<sequence>MGLNFTGAFKVIARLPEGPMNLHPYLHFNMGDTTITQVSEEGRYKLSLNPTFMNRCLEFTLGEEFEQTIPELGTFKTTFILNGENELVQTAISSQSNEILVIRRIYNGKPISFYAHKEQVEIRMSIDGNAVPWFYVMVTR</sequence>
<dbReference type="InterPro" id="IPR012674">
    <property type="entry name" value="Calycin"/>
</dbReference>
<dbReference type="SUPFAM" id="SSF50814">
    <property type="entry name" value="Lipocalins"/>
    <property type="match status" value="1"/>
</dbReference>
<proteinExistence type="predicted"/>
<organism evidence="1 2">
    <name type="scientific">Folsomia candida</name>
    <name type="common">Springtail</name>
    <dbReference type="NCBI Taxonomy" id="158441"/>
    <lineage>
        <taxon>Eukaryota</taxon>
        <taxon>Metazoa</taxon>
        <taxon>Ecdysozoa</taxon>
        <taxon>Arthropoda</taxon>
        <taxon>Hexapoda</taxon>
        <taxon>Collembola</taxon>
        <taxon>Entomobryomorpha</taxon>
        <taxon>Isotomoidea</taxon>
        <taxon>Isotomidae</taxon>
        <taxon>Proisotominae</taxon>
        <taxon>Folsomia</taxon>
    </lineage>
</organism>
<protein>
    <submittedName>
        <fullName evidence="1">Fatty acid-binding protein</fullName>
    </submittedName>
</protein>
<name>A0A226DWH3_FOLCA</name>
<comment type="caution">
    <text evidence="1">The sequence shown here is derived from an EMBL/GenBank/DDBJ whole genome shotgun (WGS) entry which is preliminary data.</text>
</comment>
<dbReference type="Gene3D" id="2.40.128.20">
    <property type="match status" value="1"/>
</dbReference>
<reference evidence="1 2" key="1">
    <citation type="submission" date="2015-12" db="EMBL/GenBank/DDBJ databases">
        <title>The genome of Folsomia candida.</title>
        <authorList>
            <person name="Faddeeva A."/>
            <person name="Derks M.F."/>
            <person name="Anvar Y."/>
            <person name="Smit S."/>
            <person name="Van Straalen N."/>
            <person name="Roelofs D."/>
        </authorList>
    </citation>
    <scope>NUCLEOTIDE SEQUENCE [LARGE SCALE GENOMIC DNA]</scope>
    <source>
        <strain evidence="1 2">VU population</strain>
        <tissue evidence="1">Whole body</tissue>
    </source>
</reference>